<name>A0A0H2YNN6_CLOP1</name>
<dbReference type="PROSITE" id="PS51482">
    <property type="entry name" value="DEGV"/>
    <property type="match status" value="1"/>
</dbReference>
<dbReference type="Proteomes" id="UP000001823">
    <property type="component" value="Chromosome"/>
</dbReference>
<accession>A0A0H2YNN6</accession>
<dbReference type="EMBL" id="CP000246">
    <property type="protein sequence ID" value="ABG82406.1"/>
    <property type="molecule type" value="Genomic_DNA"/>
</dbReference>
<keyword evidence="1" id="KW-0446">Lipid-binding</keyword>
<proteinExistence type="predicted"/>
<gene>
    <name evidence="2" type="ordered locus">CPF_0301</name>
</gene>
<dbReference type="InterPro" id="IPR003797">
    <property type="entry name" value="DegV"/>
</dbReference>
<dbReference type="PaxDb" id="195103-CPF_0301"/>
<dbReference type="PANTHER" id="PTHR33434">
    <property type="entry name" value="DEGV DOMAIN-CONTAINING PROTEIN DR_1986-RELATED"/>
    <property type="match status" value="1"/>
</dbReference>
<reference evidence="2 3" key="1">
    <citation type="journal article" date="2006" name="Genome Res.">
        <title>Skewed genomic variability in strains of the toxigenic bacterial pathogen, Clostridium perfringens.</title>
        <authorList>
            <person name="Myers G.S."/>
            <person name="Rasko D.A."/>
            <person name="Cheung J.K."/>
            <person name="Ravel J."/>
            <person name="Seshadri R."/>
            <person name="Deboy R.T."/>
            <person name="Ren Q."/>
            <person name="Varga J."/>
            <person name="Awad M.M."/>
            <person name="Brinkac L.M."/>
            <person name="Daugherty S.C."/>
            <person name="Haft D.H."/>
            <person name="Dodson R.J."/>
            <person name="Madupu R."/>
            <person name="Nelson W.C."/>
            <person name="Rosovitz M.J."/>
            <person name="Sullivan S.A."/>
            <person name="Khouri H."/>
            <person name="Dimitrov G.I."/>
            <person name="Watkins K.L."/>
            <person name="Mulligan S."/>
            <person name="Benton J."/>
            <person name="Radune D."/>
            <person name="Fisher D.J."/>
            <person name="Atkins H.S."/>
            <person name="Hiscox T."/>
            <person name="Jost B.H."/>
            <person name="Billington S.J."/>
            <person name="Songer J.G."/>
            <person name="McClane B.A."/>
            <person name="Titball R.W."/>
            <person name="Rood J.I."/>
            <person name="Melville S.B."/>
            <person name="Paulsen I.T."/>
        </authorList>
    </citation>
    <scope>NUCLEOTIDE SEQUENCE [LARGE SCALE GENOMIC DNA]</scope>
    <source>
        <strain evidence="3">ATCC 13124 / DSM 756 / JCM 1290 / NCIMB 6125 / NCTC 8237 / S 107 / Type A</strain>
    </source>
</reference>
<keyword evidence="3" id="KW-1185">Reference proteome</keyword>
<dbReference type="Gene3D" id="3.40.50.10170">
    <property type="match status" value="1"/>
</dbReference>
<organism evidence="2 3">
    <name type="scientific">Clostridium perfringens (strain ATCC 13124 / DSM 756 / JCM 1290 / NCIMB 6125 / NCTC 8237 / Type A)</name>
    <dbReference type="NCBI Taxonomy" id="195103"/>
    <lineage>
        <taxon>Bacteria</taxon>
        <taxon>Bacillati</taxon>
        <taxon>Bacillota</taxon>
        <taxon>Clostridia</taxon>
        <taxon>Eubacteriales</taxon>
        <taxon>Clostridiaceae</taxon>
        <taxon>Clostridium</taxon>
    </lineage>
</organism>
<dbReference type="eggNOG" id="COG1307">
    <property type="taxonomic scope" value="Bacteria"/>
</dbReference>
<dbReference type="InterPro" id="IPR043168">
    <property type="entry name" value="DegV_C"/>
</dbReference>
<dbReference type="KEGG" id="cpf:CPF_0301"/>
<dbReference type="Pfam" id="PF02645">
    <property type="entry name" value="DegV"/>
    <property type="match status" value="1"/>
</dbReference>
<sequence length="283" mass="30842">MAVKVITDSTSCIPKDLAEKYGVEIVSLSVIMNGESYKEVDIDSEAFYDELAKCDKLPTSSQPPMDEFYNAFEKFAKDGHDIVAAFISSKLSGTYTTSHIIKDMILEKYPDVKIDLIDSQTSVMALGIGVLEGAKAAQEGKDFDQVSKIVRNTIEESEIIFVPGTLENLKKGGRIGGAAALFGKMLKINPILTVKEGAVVVMDKVRTKKRAIDKIVEVVKQDLKEKGIKQAVVCHILAEDEAKDLAKRLKEELDLDSMIGEISAVIGVHVGVKSVGIAYARES</sequence>
<evidence type="ECO:0000313" key="2">
    <source>
        <dbReference type="EMBL" id="ABG82406.1"/>
    </source>
</evidence>
<dbReference type="GO" id="GO:0008289">
    <property type="term" value="F:lipid binding"/>
    <property type="evidence" value="ECO:0007669"/>
    <property type="project" value="UniProtKB-KW"/>
</dbReference>
<dbReference type="NCBIfam" id="TIGR00762">
    <property type="entry name" value="DegV"/>
    <property type="match status" value="1"/>
</dbReference>
<evidence type="ECO:0000313" key="3">
    <source>
        <dbReference type="Proteomes" id="UP000001823"/>
    </source>
</evidence>
<dbReference type="RefSeq" id="WP_003465642.1">
    <property type="nucleotide sequence ID" value="NC_008261.1"/>
</dbReference>
<dbReference type="InterPro" id="IPR050270">
    <property type="entry name" value="DegV_domain_contain"/>
</dbReference>
<dbReference type="AlphaFoldDB" id="A0A0H2YNN6"/>
<evidence type="ECO:0000256" key="1">
    <source>
        <dbReference type="ARBA" id="ARBA00023121"/>
    </source>
</evidence>
<protein>
    <submittedName>
        <fullName evidence="2">DegV family protein</fullName>
    </submittedName>
</protein>
<dbReference type="HOGENOM" id="CLU_048251_3_1_9"/>
<dbReference type="Gene3D" id="3.30.1180.10">
    <property type="match status" value="1"/>
</dbReference>
<dbReference type="PANTHER" id="PTHR33434:SF2">
    <property type="entry name" value="FATTY ACID-BINDING PROTEIN TM_1468"/>
    <property type="match status" value="1"/>
</dbReference>
<dbReference type="SUPFAM" id="SSF82549">
    <property type="entry name" value="DAK1/DegV-like"/>
    <property type="match status" value="1"/>
</dbReference>
<dbReference type="STRING" id="195103.CPF_0301"/>